<dbReference type="EMBL" id="MHHS01000030">
    <property type="protein sequence ID" value="OGY36737.1"/>
    <property type="molecule type" value="Genomic_DNA"/>
</dbReference>
<comment type="subcellular location">
    <subcellularLocation>
        <location evidence="1">Membrane</location>
        <topology evidence="1">Multi-pass membrane protein</topology>
    </subcellularLocation>
</comment>
<evidence type="ECO:0000256" key="1">
    <source>
        <dbReference type="ARBA" id="ARBA00004141"/>
    </source>
</evidence>
<dbReference type="AlphaFoldDB" id="A0A1G1XBT3"/>
<evidence type="ECO:0000256" key="5">
    <source>
        <dbReference type="SAM" id="Phobius"/>
    </source>
</evidence>
<dbReference type="Pfam" id="PF04932">
    <property type="entry name" value="Wzy_C"/>
    <property type="match status" value="1"/>
</dbReference>
<feature type="transmembrane region" description="Helical" evidence="5">
    <location>
        <begin position="406"/>
        <end position="427"/>
    </location>
</feature>
<evidence type="ECO:0000256" key="4">
    <source>
        <dbReference type="ARBA" id="ARBA00023136"/>
    </source>
</evidence>
<name>A0A1G1XBT3_9BACT</name>
<evidence type="ECO:0000256" key="3">
    <source>
        <dbReference type="ARBA" id="ARBA00022989"/>
    </source>
</evidence>
<keyword evidence="4 5" id="KW-0472">Membrane</keyword>
<evidence type="ECO:0000259" key="6">
    <source>
        <dbReference type="Pfam" id="PF04932"/>
    </source>
</evidence>
<protein>
    <recommendedName>
        <fullName evidence="6">O-antigen ligase-related domain-containing protein</fullName>
    </recommendedName>
</protein>
<feature type="transmembrane region" description="Helical" evidence="5">
    <location>
        <begin position="72"/>
        <end position="89"/>
    </location>
</feature>
<feature type="transmembrane region" description="Helical" evidence="5">
    <location>
        <begin position="370"/>
        <end position="394"/>
    </location>
</feature>
<dbReference type="InterPro" id="IPR051533">
    <property type="entry name" value="WaaL-like"/>
</dbReference>
<dbReference type="InterPro" id="IPR007016">
    <property type="entry name" value="O-antigen_ligase-rel_domated"/>
</dbReference>
<feature type="transmembrane region" description="Helical" evidence="5">
    <location>
        <begin position="269"/>
        <end position="290"/>
    </location>
</feature>
<dbReference type="GO" id="GO:0016020">
    <property type="term" value="C:membrane"/>
    <property type="evidence" value="ECO:0007669"/>
    <property type="project" value="UniProtKB-SubCell"/>
</dbReference>
<reference evidence="7 8" key="1">
    <citation type="journal article" date="2016" name="Nat. Commun.">
        <title>Thousands of microbial genomes shed light on interconnected biogeochemical processes in an aquifer system.</title>
        <authorList>
            <person name="Anantharaman K."/>
            <person name="Brown C.T."/>
            <person name="Hug L.A."/>
            <person name="Sharon I."/>
            <person name="Castelle C.J."/>
            <person name="Probst A.J."/>
            <person name="Thomas B.C."/>
            <person name="Singh A."/>
            <person name="Wilkins M.J."/>
            <person name="Karaoz U."/>
            <person name="Brodie E.L."/>
            <person name="Williams K.H."/>
            <person name="Hubbard S.S."/>
            <person name="Banfield J.F."/>
        </authorList>
    </citation>
    <scope>NUCLEOTIDE SEQUENCE [LARGE SCALE GENOMIC DNA]</scope>
</reference>
<dbReference type="PANTHER" id="PTHR37422">
    <property type="entry name" value="TEICHURONIC ACID BIOSYNTHESIS PROTEIN TUAE"/>
    <property type="match status" value="1"/>
</dbReference>
<feature type="transmembrane region" description="Helical" evidence="5">
    <location>
        <begin position="32"/>
        <end position="51"/>
    </location>
</feature>
<evidence type="ECO:0000313" key="8">
    <source>
        <dbReference type="Proteomes" id="UP000177941"/>
    </source>
</evidence>
<feature type="domain" description="O-antigen ligase-related" evidence="6">
    <location>
        <begin position="190"/>
        <end position="386"/>
    </location>
</feature>
<dbReference type="Proteomes" id="UP000177941">
    <property type="component" value="Unassembled WGS sequence"/>
</dbReference>
<feature type="transmembrane region" description="Helical" evidence="5">
    <location>
        <begin position="95"/>
        <end position="114"/>
    </location>
</feature>
<organism evidence="7 8">
    <name type="scientific">Candidatus Andersenbacteria bacterium RIFCSPHIGHO2_12_FULL_45_11b</name>
    <dbReference type="NCBI Taxonomy" id="1797282"/>
    <lineage>
        <taxon>Bacteria</taxon>
        <taxon>Candidatus Anderseniibacteriota</taxon>
    </lineage>
</organism>
<accession>A0A1G1XBT3</accession>
<keyword evidence="3 5" id="KW-1133">Transmembrane helix</keyword>
<evidence type="ECO:0000256" key="2">
    <source>
        <dbReference type="ARBA" id="ARBA00022692"/>
    </source>
</evidence>
<evidence type="ECO:0000313" key="7">
    <source>
        <dbReference type="EMBL" id="OGY36737.1"/>
    </source>
</evidence>
<keyword evidence="2 5" id="KW-0812">Transmembrane</keyword>
<feature type="transmembrane region" description="Helical" evidence="5">
    <location>
        <begin position="181"/>
        <end position="197"/>
    </location>
</feature>
<comment type="caution">
    <text evidence="7">The sequence shown here is derived from an EMBL/GenBank/DDBJ whole genome shotgun (WGS) entry which is preliminary data.</text>
</comment>
<proteinExistence type="predicted"/>
<feature type="transmembrane region" description="Helical" evidence="5">
    <location>
        <begin position="126"/>
        <end position="145"/>
    </location>
</feature>
<feature type="transmembrane region" description="Helical" evidence="5">
    <location>
        <begin position="157"/>
        <end position="174"/>
    </location>
</feature>
<feature type="transmembrane region" description="Helical" evidence="5">
    <location>
        <begin position="9"/>
        <end position="26"/>
    </location>
</feature>
<gene>
    <name evidence="7" type="ORF">A3E36_04155</name>
</gene>
<sequence>MHAQACQRAYITGILLVAGFLPLYIIRFSVLGIPTNIFEIGVLIVLLMGVCSEEIRRSWRATMQQFSAPYRIAIAVFLLSAVIATAISYEVRVSLGILKGWVIIPAIFGFLAVSAARKTSGMQNRILDSLICSATIVSVFGIIQIGTLARVQSIYDVPNSLALFVVPIFIIALYTGVQLKSRIYLVCAGVIGVAILATQSAGAMFAIAGTIVIAVFLIPRLTSPNPSFVRRGIRRSLPLTKGELEGVAHNAATPPHLPSYEGRKLRVPFLFFMILALIIFFSSGRFQYLISPLIHPNTANSVTVRFQFWDIGVRLIKQHPIFGIGLGQFEPAYQAELHHLFEQYNNPPHFAQGLRGAPQPEYVFRDPHNWIISFWLNVGILGLISFGYLNYFAIKYAFSSRSQANTYNLQLTTGLGLALIAMLLYGLVDTIYWKNDLSALWWLLVLWPRVSLLRSK</sequence>
<dbReference type="PANTHER" id="PTHR37422:SF13">
    <property type="entry name" value="LIPOPOLYSACCHARIDE BIOSYNTHESIS PROTEIN PA4999-RELATED"/>
    <property type="match status" value="1"/>
</dbReference>